<dbReference type="EMBL" id="ML736965">
    <property type="protein sequence ID" value="KAE8396859.1"/>
    <property type="molecule type" value="Genomic_DNA"/>
</dbReference>
<dbReference type="Proteomes" id="UP000325579">
    <property type="component" value="Unassembled WGS sequence"/>
</dbReference>
<dbReference type="RefSeq" id="XP_031934178.1">
    <property type="nucleotide sequence ID" value="XM_032084005.1"/>
</dbReference>
<name>A0A5N7CSE8_9EURO</name>
<proteinExistence type="predicted"/>
<reference evidence="1 2" key="1">
    <citation type="submission" date="2019-04" db="EMBL/GenBank/DDBJ databases">
        <authorList>
            <consortium name="DOE Joint Genome Institute"/>
            <person name="Mondo S."/>
            <person name="Kjaerbolling I."/>
            <person name="Vesth T."/>
            <person name="Frisvad J.C."/>
            <person name="Nybo J.L."/>
            <person name="Theobald S."/>
            <person name="Kildgaard S."/>
            <person name="Isbrandt T."/>
            <person name="Kuo A."/>
            <person name="Sato A."/>
            <person name="Lyhne E.K."/>
            <person name="Kogle M.E."/>
            <person name="Wiebenga A."/>
            <person name="Kun R.S."/>
            <person name="Lubbers R.J."/>
            <person name="Makela M.R."/>
            <person name="Barry K."/>
            <person name="Chovatia M."/>
            <person name="Clum A."/>
            <person name="Daum C."/>
            <person name="Haridas S."/>
            <person name="He G."/>
            <person name="LaButti K."/>
            <person name="Lipzen A."/>
            <person name="Riley R."/>
            <person name="Salamov A."/>
            <person name="Simmons B.A."/>
            <person name="Magnuson J.K."/>
            <person name="Henrissat B."/>
            <person name="Mortensen U.H."/>
            <person name="Larsen T.O."/>
            <person name="Devries R.P."/>
            <person name="Grigoriev I.V."/>
            <person name="Machida M."/>
            <person name="Baker S.E."/>
            <person name="Andersen M.R."/>
            <person name="Cantor M.N."/>
            <person name="Hua S.X."/>
        </authorList>
    </citation>
    <scope>NUCLEOTIDE SEQUENCE [LARGE SCALE GENOMIC DNA]</scope>
    <source>
        <strain evidence="1 2">CBS 119388</strain>
    </source>
</reference>
<organism evidence="1 2">
    <name type="scientific">Aspergillus pseudonomiae</name>
    <dbReference type="NCBI Taxonomy" id="1506151"/>
    <lineage>
        <taxon>Eukaryota</taxon>
        <taxon>Fungi</taxon>
        <taxon>Dikarya</taxon>
        <taxon>Ascomycota</taxon>
        <taxon>Pezizomycotina</taxon>
        <taxon>Eurotiomycetes</taxon>
        <taxon>Eurotiomycetidae</taxon>
        <taxon>Eurotiales</taxon>
        <taxon>Aspergillaceae</taxon>
        <taxon>Aspergillus</taxon>
        <taxon>Aspergillus subgen. Circumdati</taxon>
    </lineage>
</organism>
<dbReference type="AlphaFoldDB" id="A0A5N7CSE8"/>
<evidence type="ECO:0000313" key="1">
    <source>
        <dbReference type="EMBL" id="KAE8396859.1"/>
    </source>
</evidence>
<gene>
    <name evidence="1" type="ORF">BDV37DRAFT_267208</name>
</gene>
<evidence type="ECO:0000313" key="2">
    <source>
        <dbReference type="Proteomes" id="UP000325579"/>
    </source>
</evidence>
<keyword evidence="2" id="KW-1185">Reference proteome</keyword>
<protein>
    <submittedName>
        <fullName evidence="1">Uncharacterized protein</fullName>
    </submittedName>
</protein>
<accession>A0A5N7CSE8</accession>
<dbReference type="OrthoDB" id="4500639at2759"/>
<dbReference type="GeneID" id="43668696"/>
<sequence length="61" mass="6990">MPYHVCTQEQVRYACGHSKDGQFVKCEKHANNEGLRCSSTQLQYKEVKVSTHRCRSCLQSA</sequence>